<proteinExistence type="predicted"/>
<evidence type="ECO:0000313" key="2">
    <source>
        <dbReference type="EMBL" id="GGI16869.1"/>
    </source>
</evidence>
<gene>
    <name evidence="2" type="ORF">GCM10008066_06120</name>
</gene>
<dbReference type="PANTHER" id="PTHR30203:SF24">
    <property type="entry name" value="BLR4935 PROTEIN"/>
    <property type="match status" value="1"/>
</dbReference>
<evidence type="ECO:0000313" key="3">
    <source>
        <dbReference type="Proteomes" id="UP000642180"/>
    </source>
</evidence>
<accession>A0A8J3AQI5</accession>
<organism evidence="2 3">
    <name type="scientific">Oxalicibacterium faecigallinarum</name>
    <dbReference type="NCBI Taxonomy" id="573741"/>
    <lineage>
        <taxon>Bacteria</taxon>
        <taxon>Pseudomonadati</taxon>
        <taxon>Pseudomonadota</taxon>
        <taxon>Betaproteobacteria</taxon>
        <taxon>Burkholderiales</taxon>
        <taxon>Oxalobacteraceae</taxon>
        <taxon>Oxalicibacterium</taxon>
    </lineage>
</organism>
<feature type="chain" id="PRO_5035260774" evidence="1">
    <location>
        <begin position="27"/>
        <end position="473"/>
    </location>
</feature>
<dbReference type="InterPro" id="IPR010131">
    <property type="entry name" value="MdtP/NodT-like"/>
</dbReference>
<dbReference type="Gene3D" id="1.20.1600.10">
    <property type="entry name" value="Outer membrane efflux proteins (OEP)"/>
    <property type="match status" value="1"/>
</dbReference>
<feature type="signal peptide" evidence="1">
    <location>
        <begin position="1"/>
        <end position="26"/>
    </location>
</feature>
<dbReference type="Proteomes" id="UP000642180">
    <property type="component" value="Unassembled WGS sequence"/>
</dbReference>
<name>A0A8J3AQI5_9BURK</name>
<keyword evidence="2" id="KW-0449">Lipoprotein</keyword>
<dbReference type="EMBL" id="BMDI01000001">
    <property type="protein sequence ID" value="GGI16869.1"/>
    <property type="molecule type" value="Genomic_DNA"/>
</dbReference>
<dbReference type="PANTHER" id="PTHR30203">
    <property type="entry name" value="OUTER MEMBRANE CATION EFFLUX PROTEIN"/>
    <property type="match status" value="1"/>
</dbReference>
<dbReference type="AlphaFoldDB" id="A0A8J3AQI5"/>
<evidence type="ECO:0000256" key="1">
    <source>
        <dbReference type="SAM" id="SignalP"/>
    </source>
</evidence>
<sequence length="473" mass="52278">MRIDRRRFSFLIAGMTVLLLSGCATFSTDGGMQKVADLTQARTGQPVQGTNDMSEQDRTDQLVRALLAEPLNADNAVRIALLNNRGLQASLTELGIAEADLVQAGRLRNPGVSFGRMHNSSGVVEIERSIMFDLAGLLTMPIRTRIEQGRFDQAQLQAASTAIALATETRRAYFSAIAARQNADFMARAQLAAEAGAELAQRMQKVGNWNRIDSAREQLFYADASTALARSRHEEAVARERLIRLLGLWQADTTLQLPDRLPDLPAQPHGSGQMEQQAMTQRLDIQIARRASESTARSLGLTRATRFVNVLEAGYRNKSKTGEPRNNGYEISLELPVFDWGTARTHRAEAIYMQSLHHTADIAIRARSEVREAYSAYRTAYDVSRHYRDEVVPLRKKVSEEVLLRYNGMLASVFDLLSDARLQIDAVNTAIKAQRDFWIAETDLQAAVNGGTIASNDAIASDATASPPAQRNH</sequence>
<protein>
    <submittedName>
        <fullName evidence="2">Copper resistance-related lipoprotein</fullName>
    </submittedName>
</protein>
<keyword evidence="3" id="KW-1185">Reference proteome</keyword>
<reference evidence="3" key="1">
    <citation type="journal article" date="2019" name="Int. J. Syst. Evol. Microbiol.">
        <title>The Global Catalogue of Microorganisms (GCM) 10K type strain sequencing project: providing services to taxonomists for standard genome sequencing and annotation.</title>
        <authorList>
            <consortium name="The Broad Institute Genomics Platform"/>
            <consortium name="The Broad Institute Genome Sequencing Center for Infectious Disease"/>
            <person name="Wu L."/>
            <person name="Ma J."/>
        </authorList>
    </citation>
    <scope>NUCLEOTIDE SEQUENCE [LARGE SCALE GENOMIC DNA]</scope>
    <source>
        <strain evidence="3">CCM 2767</strain>
    </source>
</reference>
<dbReference type="PROSITE" id="PS51257">
    <property type="entry name" value="PROKAR_LIPOPROTEIN"/>
    <property type="match status" value="1"/>
</dbReference>
<comment type="caution">
    <text evidence="2">The sequence shown here is derived from an EMBL/GenBank/DDBJ whole genome shotgun (WGS) entry which is preliminary data.</text>
</comment>
<dbReference type="RefSeq" id="WP_188379806.1">
    <property type="nucleotide sequence ID" value="NZ_BMDI01000001.1"/>
</dbReference>
<dbReference type="SUPFAM" id="SSF56954">
    <property type="entry name" value="Outer membrane efflux proteins (OEP)"/>
    <property type="match status" value="1"/>
</dbReference>
<keyword evidence="1" id="KW-0732">Signal</keyword>
<dbReference type="GO" id="GO:0015562">
    <property type="term" value="F:efflux transmembrane transporter activity"/>
    <property type="evidence" value="ECO:0007669"/>
    <property type="project" value="InterPro"/>
</dbReference>